<reference evidence="2 3" key="1">
    <citation type="submission" date="2018-02" db="EMBL/GenBank/DDBJ databases">
        <title>Draft genome sequences of Elsinoe sp., causing black scab on jojoba.</title>
        <authorList>
            <person name="Stodart B."/>
            <person name="Jeffress S."/>
            <person name="Ash G."/>
            <person name="Arun Chinnappa K."/>
        </authorList>
    </citation>
    <scope>NUCLEOTIDE SEQUENCE [LARGE SCALE GENOMIC DNA]</scope>
    <source>
        <strain evidence="2 3">Hillstone_2</strain>
    </source>
</reference>
<accession>A0A4U7AVI5</accession>
<evidence type="ECO:0000256" key="1">
    <source>
        <dbReference type="SAM" id="MobiDB-lite"/>
    </source>
</evidence>
<proteinExistence type="predicted"/>
<feature type="compositionally biased region" description="Basic and acidic residues" evidence="1">
    <location>
        <begin position="358"/>
        <end position="378"/>
    </location>
</feature>
<dbReference type="InterPro" id="IPR016095">
    <property type="entry name" value="Ribosomal_uL1_3-a/b-sand"/>
</dbReference>
<dbReference type="EMBL" id="PTQR01000082">
    <property type="protein sequence ID" value="TKX21195.1"/>
    <property type="molecule type" value="Genomic_DNA"/>
</dbReference>
<gene>
    <name evidence="2" type="ORF">C1H76_6736</name>
</gene>
<dbReference type="Proteomes" id="UP000308133">
    <property type="component" value="Unassembled WGS sequence"/>
</dbReference>
<protein>
    <recommendedName>
        <fullName evidence="4">Ribosomal protein L1</fullName>
    </recommendedName>
</protein>
<sequence length="409" mass="45653">MASSSSAVAPRPITSKYALDPTQTLRAATALLQKMQSDLTTRSTTGKASLLSDADESASDPIWLCVTTKKHIVEKNRFKPGKIALPHPIPAAVSPEGEVLQKVCIITVNDQRYYKDVVAHEAFPAETRAKVARVIGLEKLKAKYKSFESRRQLFSEYDVFLADDRVVTYLPKMLGKVFYATGAKRPVPISLQGKRLDVDEKGEKRVALAKGGNKSVRAAPTPEGVAREIERALGSALVHLSPGTNTSVKVGVTGMGAEEVRANIEAVVKGLTETYIPQGWKNVKSLHIKGPKTTSLPIWLADEMWVDEQDVLEVEPEREWTKEEKKHFKNVAKKIGESFGVKQYKDTPQQKIMRKRRRDGDLTEEEQKEREEKWARRVEKKRKMDALKAEYGKKLSESVEKSLGAADDE</sequence>
<evidence type="ECO:0000313" key="2">
    <source>
        <dbReference type="EMBL" id="TKX21195.1"/>
    </source>
</evidence>
<dbReference type="InterPro" id="IPR028364">
    <property type="entry name" value="Ribosomal_uL1/biogenesis"/>
</dbReference>
<name>A0A4U7AVI5_9PEZI</name>
<comment type="caution">
    <text evidence="2">The sequence shown here is derived from an EMBL/GenBank/DDBJ whole genome shotgun (WGS) entry which is preliminary data.</text>
</comment>
<dbReference type="PANTHER" id="PTHR23105">
    <property type="entry name" value="RIBOSOMAL PROTEIN L7AE FAMILY MEMBER"/>
    <property type="match status" value="1"/>
</dbReference>
<dbReference type="SUPFAM" id="SSF56808">
    <property type="entry name" value="Ribosomal protein L1"/>
    <property type="match status" value="1"/>
</dbReference>
<dbReference type="Pfam" id="PF00687">
    <property type="entry name" value="Ribosomal_L1"/>
    <property type="match status" value="1"/>
</dbReference>
<dbReference type="InterPro" id="IPR023674">
    <property type="entry name" value="Ribosomal_uL1-like"/>
</dbReference>
<dbReference type="Gene3D" id="3.40.50.790">
    <property type="match status" value="1"/>
</dbReference>
<dbReference type="CDD" id="cd00403">
    <property type="entry name" value="Ribosomal_L1"/>
    <property type="match status" value="1"/>
</dbReference>
<dbReference type="GO" id="GO:0003723">
    <property type="term" value="F:RNA binding"/>
    <property type="evidence" value="ECO:0007669"/>
    <property type="project" value="InterPro"/>
</dbReference>
<feature type="region of interest" description="Disordered" evidence="1">
    <location>
        <begin position="346"/>
        <end position="378"/>
    </location>
</feature>
<dbReference type="AlphaFoldDB" id="A0A4U7AVI5"/>
<evidence type="ECO:0008006" key="4">
    <source>
        <dbReference type="Google" id="ProtNLM"/>
    </source>
</evidence>
<organism evidence="2 3">
    <name type="scientific">Elsinoe australis</name>
    <dbReference type="NCBI Taxonomy" id="40998"/>
    <lineage>
        <taxon>Eukaryota</taxon>
        <taxon>Fungi</taxon>
        <taxon>Dikarya</taxon>
        <taxon>Ascomycota</taxon>
        <taxon>Pezizomycotina</taxon>
        <taxon>Dothideomycetes</taxon>
        <taxon>Dothideomycetidae</taxon>
        <taxon>Myriangiales</taxon>
        <taxon>Elsinoaceae</taxon>
        <taxon>Elsinoe</taxon>
    </lineage>
</organism>
<evidence type="ECO:0000313" key="3">
    <source>
        <dbReference type="Proteomes" id="UP000308133"/>
    </source>
</evidence>
<dbReference type="InterPro" id="IPR050257">
    <property type="entry name" value="eL8/uL1-like"/>
</dbReference>